<dbReference type="OrthoDB" id="1933717at2759"/>
<gene>
    <name evidence="3" type="ORF">J437_LFUL018547</name>
</gene>
<protein>
    <recommendedName>
        <fullName evidence="5">Dehydrogenase/reductase SDR family member 11</fullName>
    </recommendedName>
</protein>
<organism evidence="3 4">
    <name type="scientific">Ladona fulva</name>
    <name type="common">Scarce chaser dragonfly</name>
    <name type="synonym">Libellula fulva</name>
    <dbReference type="NCBI Taxonomy" id="123851"/>
    <lineage>
        <taxon>Eukaryota</taxon>
        <taxon>Metazoa</taxon>
        <taxon>Ecdysozoa</taxon>
        <taxon>Arthropoda</taxon>
        <taxon>Hexapoda</taxon>
        <taxon>Insecta</taxon>
        <taxon>Pterygota</taxon>
        <taxon>Palaeoptera</taxon>
        <taxon>Odonata</taxon>
        <taxon>Epiprocta</taxon>
        <taxon>Anisoptera</taxon>
        <taxon>Libelluloidea</taxon>
        <taxon>Libellulidae</taxon>
        <taxon>Ladona</taxon>
    </lineage>
</organism>
<evidence type="ECO:0008006" key="5">
    <source>
        <dbReference type="Google" id="ProtNLM"/>
    </source>
</evidence>
<dbReference type="Proteomes" id="UP000792457">
    <property type="component" value="Unassembled WGS sequence"/>
</dbReference>
<dbReference type="AlphaFoldDB" id="A0A8K0P6S4"/>
<dbReference type="SUPFAM" id="SSF51735">
    <property type="entry name" value="NAD(P)-binding Rossmann-fold domains"/>
    <property type="match status" value="1"/>
</dbReference>
<evidence type="ECO:0000256" key="2">
    <source>
        <dbReference type="ARBA" id="ARBA00023002"/>
    </source>
</evidence>
<dbReference type="InterPro" id="IPR036291">
    <property type="entry name" value="NAD(P)-bd_dom_sf"/>
</dbReference>
<comment type="similarity">
    <text evidence="1">Belongs to the short-chain dehydrogenases/reductases (SDR) family.</text>
</comment>
<dbReference type="PROSITE" id="PS00061">
    <property type="entry name" value="ADH_SHORT"/>
    <property type="match status" value="1"/>
</dbReference>
<evidence type="ECO:0000313" key="3">
    <source>
        <dbReference type="EMBL" id="KAG8232939.1"/>
    </source>
</evidence>
<reference evidence="3" key="2">
    <citation type="submission" date="2017-10" db="EMBL/GenBank/DDBJ databases">
        <title>Ladona fulva Genome sequencing and assembly.</title>
        <authorList>
            <person name="Murali S."/>
            <person name="Richards S."/>
            <person name="Bandaranaike D."/>
            <person name="Bellair M."/>
            <person name="Blankenburg K."/>
            <person name="Chao H."/>
            <person name="Dinh H."/>
            <person name="Doddapaneni H."/>
            <person name="Dugan-Rocha S."/>
            <person name="Elkadiri S."/>
            <person name="Gnanaolivu R."/>
            <person name="Hernandez B."/>
            <person name="Skinner E."/>
            <person name="Javaid M."/>
            <person name="Lee S."/>
            <person name="Li M."/>
            <person name="Ming W."/>
            <person name="Munidasa M."/>
            <person name="Muniz J."/>
            <person name="Nguyen L."/>
            <person name="Hughes D."/>
            <person name="Osuji N."/>
            <person name="Pu L.-L."/>
            <person name="Puazo M."/>
            <person name="Qu C."/>
            <person name="Quiroz J."/>
            <person name="Raj R."/>
            <person name="Weissenberger G."/>
            <person name="Xin Y."/>
            <person name="Zou X."/>
            <person name="Han Y."/>
            <person name="Worley K."/>
            <person name="Muzny D."/>
            <person name="Gibbs R."/>
        </authorList>
    </citation>
    <scope>NUCLEOTIDE SEQUENCE</scope>
    <source>
        <strain evidence="3">Sampled in the wild</strain>
    </source>
</reference>
<keyword evidence="4" id="KW-1185">Reference proteome</keyword>
<dbReference type="EMBL" id="KZ308671">
    <property type="protein sequence ID" value="KAG8232939.1"/>
    <property type="molecule type" value="Genomic_DNA"/>
</dbReference>
<evidence type="ECO:0000313" key="4">
    <source>
        <dbReference type="Proteomes" id="UP000792457"/>
    </source>
</evidence>
<dbReference type="PANTHER" id="PTHR43115:SF4">
    <property type="entry name" value="DEHYDROGENASE_REDUCTASE SDR FAMILY MEMBER 11"/>
    <property type="match status" value="1"/>
</dbReference>
<name>A0A8K0P6S4_LADFU</name>
<accession>A0A8K0P6S4</accession>
<dbReference type="PANTHER" id="PTHR43115">
    <property type="entry name" value="DEHYDROGENASE/REDUCTASE SDR FAMILY MEMBER 11"/>
    <property type="match status" value="1"/>
</dbReference>
<dbReference type="GO" id="GO:0016491">
    <property type="term" value="F:oxidoreductase activity"/>
    <property type="evidence" value="ECO:0007669"/>
    <property type="project" value="UniProtKB-KW"/>
</dbReference>
<sequence>MFVYRHICALEGPSQNLQEFQSKASSQSLPAPPFVDFVISILPRNLPTHALLYIKRRRSPALPAFAAEDRRQTSPLQLQAEPDLVCSHGSMGGENRRGDRSQFWDWSCYIQGFGFQWNECGGRGQKSGESAGGADNAEMRLIFETNVFGLFMCTNAAMDLLKEKGVNDGHIIHINSVAGHQNVPIPGMSIYTASKHAVTVMTEGLRKELADLNSGIRVTSISPGFVKTEIIAASGMKNVEEVMLCAPALDAKDIASGVVYALSVPPNVQIHDIMIKPLGEKF</sequence>
<comment type="caution">
    <text evidence="3">The sequence shown here is derived from an EMBL/GenBank/DDBJ whole genome shotgun (WGS) entry which is preliminary data.</text>
</comment>
<proteinExistence type="inferred from homology"/>
<dbReference type="InterPro" id="IPR002347">
    <property type="entry name" value="SDR_fam"/>
</dbReference>
<dbReference type="InterPro" id="IPR020904">
    <property type="entry name" value="Sc_DH/Rdtase_CS"/>
</dbReference>
<evidence type="ECO:0000256" key="1">
    <source>
        <dbReference type="ARBA" id="ARBA00006484"/>
    </source>
</evidence>
<keyword evidence="2" id="KW-0560">Oxidoreductase</keyword>
<dbReference type="Pfam" id="PF00106">
    <property type="entry name" value="adh_short"/>
    <property type="match status" value="1"/>
</dbReference>
<dbReference type="PRINTS" id="PR00081">
    <property type="entry name" value="GDHRDH"/>
</dbReference>
<reference evidence="3" key="1">
    <citation type="submission" date="2013-04" db="EMBL/GenBank/DDBJ databases">
        <authorList>
            <person name="Qu J."/>
            <person name="Murali S.C."/>
            <person name="Bandaranaike D."/>
            <person name="Bellair M."/>
            <person name="Blankenburg K."/>
            <person name="Chao H."/>
            <person name="Dinh H."/>
            <person name="Doddapaneni H."/>
            <person name="Downs B."/>
            <person name="Dugan-Rocha S."/>
            <person name="Elkadiri S."/>
            <person name="Gnanaolivu R.D."/>
            <person name="Hernandez B."/>
            <person name="Javaid M."/>
            <person name="Jayaseelan J.C."/>
            <person name="Lee S."/>
            <person name="Li M."/>
            <person name="Ming W."/>
            <person name="Munidasa M."/>
            <person name="Muniz J."/>
            <person name="Nguyen L."/>
            <person name="Ongeri F."/>
            <person name="Osuji N."/>
            <person name="Pu L.-L."/>
            <person name="Puazo M."/>
            <person name="Qu C."/>
            <person name="Quiroz J."/>
            <person name="Raj R."/>
            <person name="Weissenberger G."/>
            <person name="Xin Y."/>
            <person name="Zou X."/>
            <person name="Han Y."/>
            <person name="Richards S."/>
            <person name="Worley K."/>
            <person name="Muzny D."/>
            <person name="Gibbs R."/>
        </authorList>
    </citation>
    <scope>NUCLEOTIDE SEQUENCE</scope>
    <source>
        <strain evidence="3">Sampled in the wild</strain>
    </source>
</reference>
<dbReference type="Gene3D" id="3.40.50.720">
    <property type="entry name" value="NAD(P)-binding Rossmann-like Domain"/>
    <property type="match status" value="1"/>
</dbReference>